<gene>
    <name evidence="1" type="ORF">ODI_01588</name>
    <name evidence="2" type="ORF">ODI_R1798</name>
</gene>
<evidence type="ECO:0000313" key="1">
    <source>
        <dbReference type="EMBL" id="SBT25273.1"/>
    </source>
</evidence>
<dbReference type="RefSeq" id="WP_067752913.1">
    <property type="nucleotide sequence ID" value="NZ_LT907988.1"/>
</dbReference>
<sequence length="310" mass="32922">MKQVIDVIEMLSSAHVTGEQVAQALRAAGNCEVEVRTLARDGLSTDFLSIVIPGSDPEAPQLGIVGRLGGIGARPAVTGLVSDSDGAVVALAAAFKLMAMANHGDVLPGTVRIRTHICPRAGTRPHHPVPMMRSPFPMREMMSYEVDPAMQAILSVDTTRGNRLVNHRGVALTPVACQGWLLRLPETLLDVLGWVSGELPVTLPLTMQDITPYENGLYHVNSLMQPAIVTDAPVVGVALTAQTTVPGCATGVTNAYDADVAMRFCIEAAKLYGQGILTFVDEAEQQALLARYGSMAHLQTLGNEPVAEAR</sequence>
<evidence type="ECO:0008006" key="4">
    <source>
        <dbReference type="Google" id="ProtNLM"/>
    </source>
</evidence>
<dbReference type="EMBL" id="LT907988">
    <property type="protein sequence ID" value="SOE49028.1"/>
    <property type="molecule type" value="Genomic_DNA"/>
</dbReference>
<dbReference type="Proteomes" id="UP000078558">
    <property type="component" value="Chromosome I"/>
</dbReference>
<dbReference type="OrthoDB" id="9782903at2"/>
<keyword evidence="3" id="KW-1185">Reference proteome</keyword>
<dbReference type="Pfam" id="PF06675">
    <property type="entry name" value="DUF1177"/>
    <property type="match status" value="1"/>
</dbReference>
<evidence type="ECO:0000313" key="3">
    <source>
        <dbReference type="Proteomes" id="UP000078558"/>
    </source>
</evidence>
<reference evidence="1 3" key="1">
    <citation type="submission" date="2016-06" db="EMBL/GenBank/DDBJ databases">
        <authorList>
            <person name="Kjaerup R.B."/>
            <person name="Dalgaard T.S."/>
            <person name="Juul-Madsen H.R."/>
        </authorList>
    </citation>
    <scope>NUCLEOTIDE SEQUENCE [LARGE SCALE GENOMIC DNA]</scope>
    <source>
        <strain evidence="1">Orrdi1</strain>
    </source>
</reference>
<dbReference type="EMBL" id="FLRC01000016">
    <property type="protein sequence ID" value="SBT25273.1"/>
    <property type="molecule type" value="Genomic_DNA"/>
</dbReference>
<dbReference type="KEGG" id="odi:ODI_R1798"/>
<protein>
    <recommendedName>
        <fullName evidence="4">DUF1177 domain-containing protein</fullName>
    </recommendedName>
</protein>
<proteinExistence type="predicted"/>
<evidence type="ECO:0000313" key="2">
    <source>
        <dbReference type="EMBL" id="SOE49028.1"/>
    </source>
</evidence>
<name>A0A1C3K181_9BURK</name>
<organism evidence="1 3">
    <name type="scientific">Orrella dioscoreae</name>
    <dbReference type="NCBI Taxonomy" id="1851544"/>
    <lineage>
        <taxon>Bacteria</taxon>
        <taxon>Pseudomonadati</taxon>
        <taxon>Pseudomonadota</taxon>
        <taxon>Betaproteobacteria</taxon>
        <taxon>Burkholderiales</taxon>
        <taxon>Alcaligenaceae</taxon>
        <taxon>Orrella</taxon>
    </lineage>
</organism>
<dbReference type="AlphaFoldDB" id="A0A1C3K181"/>
<dbReference type="InterPro" id="IPR009561">
    <property type="entry name" value="DUF1177"/>
</dbReference>
<accession>A0A1C3K181</accession>
<dbReference type="STRING" id="1851544.ODI_01588"/>
<reference evidence="2 3" key="2">
    <citation type="submission" date="2017-08" db="EMBL/GenBank/DDBJ databases">
        <authorList>
            <person name="de Groot N.N."/>
        </authorList>
    </citation>
    <scope>NUCLEOTIDE SEQUENCE [LARGE SCALE GENOMIC DNA]</scope>
    <source>
        <strain evidence="2">Orrdi1</strain>
    </source>
</reference>